<protein>
    <submittedName>
        <fullName evidence="2">NUDIX hydrolase</fullName>
    </submittedName>
</protein>
<dbReference type="AlphaFoldDB" id="A0A5N6MSE8"/>
<evidence type="ECO:0000259" key="1">
    <source>
        <dbReference type="Pfam" id="PF00293"/>
    </source>
</evidence>
<proteinExistence type="predicted"/>
<dbReference type="Pfam" id="PF00293">
    <property type="entry name" value="NUDIX"/>
    <property type="match status" value="1"/>
</dbReference>
<dbReference type="Proteomes" id="UP000326852">
    <property type="component" value="Unassembled WGS sequence"/>
</dbReference>
<dbReference type="GO" id="GO:0016787">
    <property type="term" value="F:hydrolase activity"/>
    <property type="evidence" value="ECO:0007669"/>
    <property type="project" value="UniProtKB-KW"/>
</dbReference>
<dbReference type="PANTHER" id="PTHR43736:SF4">
    <property type="entry name" value="SLR1690 PROTEIN"/>
    <property type="match status" value="1"/>
</dbReference>
<name>A0A5N6MSE8_9MICC</name>
<dbReference type="RefSeq" id="WP_152271920.1">
    <property type="nucleotide sequence ID" value="NZ_VTFX01000003.1"/>
</dbReference>
<reference evidence="2 3" key="1">
    <citation type="submission" date="2019-08" db="EMBL/GenBank/DDBJ databases">
        <title>Arthrobacter sp. nov., isolated from plateau pika and Tibetan wild ass.</title>
        <authorList>
            <person name="Ge Y."/>
        </authorList>
    </citation>
    <scope>NUCLEOTIDE SEQUENCE [LARGE SCALE GENOMIC DNA]</scope>
    <source>
        <strain evidence="2 3">785</strain>
    </source>
</reference>
<keyword evidence="3" id="KW-1185">Reference proteome</keyword>
<evidence type="ECO:0000313" key="2">
    <source>
        <dbReference type="EMBL" id="KAD3720548.1"/>
    </source>
</evidence>
<dbReference type="SUPFAM" id="SSF55811">
    <property type="entry name" value="Nudix"/>
    <property type="match status" value="1"/>
</dbReference>
<dbReference type="PANTHER" id="PTHR43736">
    <property type="entry name" value="ADP-RIBOSE PYROPHOSPHATASE"/>
    <property type="match status" value="1"/>
</dbReference>
<dbReference type="InterPro" id="IPR000086">
    <property type="entry name" value="NUDIX_hydrolase_dom"/>
</dbReference>
<dbReference type="InterPro" id="IPR015797">
    <property type="entry name" value="NUDIX_hydrolase-like_dom_sf"/>
</dbReference>
<accession>A0A5N6MSE8</accession>
<dbReference type="CDD" id="cd18873">
    <property type="entry name" value="NUDIX_NadM_like"/>
    <property type="match status" value="1"/>
</dbReference>
<gene>
    <name evidence="2" type="ORF">GD627_06975</name>
</gene>
<feature type="domain" description="Nudix hydrolase" evidence="1">
    <location>
        <begin position="18"/>
        <end position="124"/>
    </location>
</feature>
<keyword evidence="2" id="KW-0378">Hydrolase</keyword>
<evidence type="ECO:0000313" key="3">
    <source>
        <dbReference type="Proteomes" id="UP000326852"/>
    </source>
</evidence>
<organism evidence="2 3">
    <name type="scientific">Arthrobacter yangruifuii</name>
    <dbReference type="NCBI Taxonomy" id="2606616"/>
    <lineage>
        <taxon>Bacteria</taxon>
        <taxon>Bacillati</taxon>
        <taxon>Actinomycetota</taxon>
        <taxon>Actinomycetes</taxon>
        <taxon>Micrococcales</taxon>
        <taxon>Micrococcaceae</taxon>
        <taxon>Arthrobacter</taxon>
    </lineage>
</organism>
<comment type="caution">
    <text evidence="2">The sequence shown here is derived from an EMBL/GenBank/DDBJ whole genome shotgun (WGS) entry which is preliminary data.</text>
</comment>
<dbReference type="EMBL" id="VTFX01000003">
    <property type="protein sequence ID" value="KAD3720548.1"/>
    <property type="molecule type" value="Genomic_DNA"/>
</dbReference>
<dbReference type="Gene3D" id="3.90.79.10">
    <property type="entry name" value="Nucleoside Triphosphate Pyrophosphohydrolase"/>
    <property type="match status" value="1"/>
</dbReference>
<sequence length="225" mass="24051">MSTEHQQPLVSIDTVPFMVRDGRLYLVTAERANEPFAGAQALPGVLLLPSERLAEAALRALTVKTGVGREQVEHIGTAGVYDNPDRDPRGPTISIVHTAVLHPDAGLDEATVQVVPAEQVSGLPFDHDTILRRTAGTALDALWVDQPLTRALLGQRFTTAQAARLIRSLAAAAGRSEPDSSNLGRMLARSPALTKSGEAVAAGRGRPAAGWSWNQQSRRDLYSLP</sequence>